<dbReference type="Gene3D" id="1.25.40.10">
    <property type="entry name" value="Tetratricopeptide repeat domain"/>
    <property type="match status" value="1"/>
</dbReference>
<name>A0A1I8G0U0_9PLAT</name>
<reference evidence="2 3" key="1">
    <citation type="submission" date="2016-11" db="UniProtKB">
        <authorList>
            <consortium name="WormBaseParasite"/>
        </authorList>
    </citation>
    <scope>IDENTIFICATION</scope>
</reference>
<dbReference type="AlphaFoldDB" id="A0A1I8G0U0"/>
<proteinExistence type="predicted"/>
<dbReference type="SUPFAM" id="SSF81901">
    <property type="entry name" value="HCP-like"/>
    <property type="match status" value="1"/>
</dbReference>
<dbReference type="PANTHER" id="PTHR44444">
    <property type="entry name" value="PROTEIN SEL-1 HOMOLOG 3"/>
    <property type="match status" value="1"/>
</dbReference>
<dbReference type="WBParaSite" id="maker-uti_cns_0045767-snap-gene-0.2-mRNA-1">
    <property type="protein sequence ID" value="maker-uti_cns_0045767-snap-gene-0.2-mRNA-1"/>
    <property type="gene ID" value="maker-uti_cns_0045767-snap-gene-0.2"/>
</dbReference>
<dbReference type="WBParaSite" id="maker-uti_cns_0000443-snap-gene-1.6-mRNA-1">
    <property type="protein sequence ID" value="maker-uti_cns_0000443-snap-gene-1.6-mRNA-1"/>
    <property type="gene ID" value="maker-uti_cns_0000443-snap-gene-1.6"/>
</dbReference>
<sequence>WSRYVAELNPKVGALLTKAIVAYRKEQIETSALWYTLAAYCGLEVANFNLAYLCDQHSNRLNGRFAKECEFHHYNRSVWRDENQVHAKSLTRMGDYHSLGLAHASNLSAAVDFYTRAVAKGDPEAAFNLAVLAEAGRLSPSTANQLTGDAFEGDGEGDPSWLLMGPRARAAFRLYRLCEKLSKTETDLPCRLARYRLKLLTYISHYLDVLRGALLASLLALAAWRYMCSSHRD</sequence>
<evidence type="ECO:0000313" key="3">
    <source>
        <dbReference type="WBParaSite" id="maker-uti_cns_0004721-snap-gene-0.5-mRNA-1"/>
    </source>
</evidence>
<dbReference type="Proteomes" id="UP000095280">
    <property type="component" value="Unplaced"/>
</dbReference>
<keyword evidence="1" id="KW-1185">Reference proteome</keyword>
<dbReference type="WBParaSite" id="maker-uti_cns_0004721-snap-gene-0.5-mRNA-1">
    <property type="protein sequence ID" value="maker-uti_cns_0004721-snap-gene-0.5-mRNA-1"/>
    <property type="gene ID" value="maker-uti_cns_0004721-snap-gene-0.5"/>
</dbReference>
<dbReference type="InterPro" id="IPR042756">
    <property type="entry name" value="Sel-1L3"/>
</dbReference>
<organism evidence="1 2">
    <name type="scientific">Macrostomum lignano</name>
    <dbReference type="NCBI Taxonomy" id="282301"/>
    <lineage>
        <taxon>Eukaryota</taxon>
        <taxon>Metazoa</taxon>
        <taxon>Spiralia</taxon>
        <taxon>Lophotrochozoa</taxon>
        <taxon>Platyhelminthes</taxon>
        <taxon>Rhabditophora</taxon>
        <taxon>Macrostomorpha</taxon>
        <taxon>Macrostomida</taxon>
        <taxon>Macrostomidae</taxon>
        <taxon>Macrostomum</taxon>
    </lineage>
</organism>
<dbReference type="PANTHER" id="PTHR44444:SF6">
    <property type="entry name" value="LAMININ G DOMAIN-CONTAINING PROTEIN"/>
    <property type="match status" value="1"/>
</dbReference>
<dbReference type="WBParaSite" id="maker-uti_cns_0045766-snap-gene-1.24-mRNA-1">
    <property type="protein sequence ID" value="maker-uti_cns_0045766-snap-gene-1.24-mRNA-1"/>
    <property type="gene ID" value="maker-uti_cns_0045766-snap-gene-1.24"/>
</dbReference>
<accession>A0A1I8G0U0</accession>
<evidence type="ECO:0000313" key="2">
    <source>
        <dbReference type="WBParaSite" id="maker-uti_cns_0000443-snap-gene-1.6-mRNA-1"/>
    </source>
</evidence>
<evidence type="ECO:0000313" key="1">
    <source>
        <dbReference type="Proteomes" id="UP000095280"/>
    </source>
</evidence>
<dbReference type="InterPro" id="IPR011990">
    <property type="entry name" value="TPR-like_helical_dom_sf"/>
</dbReference>
<protein>
    <submittedName>
        <fullName evidence="2 3">TPR_REGION domain-containing protein</fullName>
    </submittedName>
</protein>